<dbReference type="PROSITE" id="PS01219">
    <property type="entry name" value="AMMONIUM_TRANSP"/>
    <property type="match status" value="1"/>
</dbReference>
<evidence type="ECO:0000256" key="14">
    <source>
        <dbReference type="RuleBase" id="RU000384"/>
    </source>
</evidence>
<evidence type="ECO:0000256" key="13">
    <source>
        <dbReference type="PROSITE-ProRule" id="PRU01330"/>
    </source>
</evidence>
<dbReference type="PANTHER" id="PTHR43029">
    <property type="entry name" value="AMMONIUM TRANSPORTER MEP2"/>
    <property type="match status" value="1"/>
</dbReference>
<dbReference type="SUPFAM" id="SSF111352">
    <property type="entry name" value="Ammonium transporter"/>
    <property type="match status" value="1"/>
</dbReference>
<evidence type="ECO:0000256" key="2">
    <source>
        <dbReference type="ARBA" id="ARBA00005887"/>
    </source>
</evidence>
<organism evidence="20">
    <name type="scientific">Knufia peltigerae</name>
    <dbReference type="NCBI Taxonomy" id="1002370"/>
    <lineage>
        <taxon>Eukaryota</taxon>
        <taxon>Fungi</taxon>
        <taxon>Dikarya</taxon>
        <taxon>Ascomycota</taxon>
        <taxon>Pezizomycotina</taxon>
        <taxon>Eurotiomycetes</taxon>
        <taxon>Chaetothyriomycetidae</taxon>
        <taxon>Chaetothyriales</taxon>
        <taxon>Trichomeriaceae</taxon>
        <taxon>Knufia</taxon>
    </lineage>
</organism>
<dbReference type="GO" id="GO:0030234">
    <property type="term" value="F:enzyme regulator activity"/>
    <property type="evidence" value="ECO:0007669"/>
    <property type="project" value="InterPro"/>
</dbReference>
<evidence type="ECO:0000256" key="7">
    <source>
        <dbReference type="ARBA" id="ARBA00022692"/>
    </source>
</evidence>
<evidence type="ECO:0000256" key="6">
    <source>
        <dbReference type="ARBA" id="ARBA00022553"/>
    </source>
</evidence>
<dbReference type="InterPro" id="IPR002187">
    <property type="entry name" value="N-reg_PII"/>
</dbReference>
<evidence type="ECO:0000256" key="17">
    <source>
        <dbReference type="SAM" id="Phobius"/>
    </source>
</evidence>
<dbReference type="PROSITE" id="PS00496">
    <property type="entry name" value="PII_GLNB_UMP"/>
    <property type="match status" value="1"/>
</dbReference>
<sequence length="1094" mass="116674">MSVETVEKLIKDNQIEFVDLRFVDMRGVEQHVTFPVSIVEPSLFEEGKMFDGSSIAGWKGINESDMVLLPDTTSAYVDPFYADPTIVISCDILDPATMQPYGRCPRGIAKRAESYLKSSGIAETAFFGPEPEFFIFDSVRFANEMGHTFFQVDSEEAAWNSGAKYDGANSGYRPGVKGGYFPVPPTDTLHDLRAEMCKTLEQVGIEVEVQHHEVATAGQCEIGTKFSTLVQKADELLRMKYVIKNVAHRNGKTVTFMPKPIVGDNGSGMHVHQSLSKGGTNLFSGDGYGGLSQMALWYIGGIFKHAKAINAFANSGTNSYKRLVPGYEAPVMLAYSARNRSASCRIPWVSNPKARRIEMRFPDPIQSGYLTFTALMMAGLDGIKNQIDPGAPSDKDLYDLPPEEEKLIPQVCSSLDQALEALDKDREFLKAGGVMSDDFIDGYIALKMQEVTKFRAATHPLEYQLGKRETGYATWAALPPASAVQGERHGCPGPVRVRCNSHGHHHDGPWLPDAIARSRAGPIHHRDMRMKLISAIIRPFKLDEVREALSDAGVSGITVTEVKGFGRQKGHTELYRGAEYVVDFLPKIKIETVVTDERADAVIEAIQSSAGTGKIGDGKIFVTAVEQVIRIRTGEIGADALALAAGVWPGSAHAQAQVTPLQSEAVAVEPLQDPTAAAPAAAEAAAAPAYDHGDVAWMLTSTLLVLLMVVPGLALFYGGLVRSKNVLSVLSQILVVFSLVLLLWVAYGYSAVFSAGNPFFGSFTEFAFLKGFTPESVGNTPIKGLPDYLFVAFQSTFAGITTALIVGAFAERIKFRAVLLFSALWFTLSYIPMAHIVWGGGYLGEMGAIDFAGGTVVHINAGVAGLVAAWFVGKRLGYGQTALKPHNVPFTYIGAMLLWVGWFGFNAGSAAAADTVASLAFLNTVLATAAAVLGWTLVEAISKGKPSALGAASGAVAGLVGITPACGTVGPLGAIVIGLVAGVVCVWGVTGLKRLLKVDDTADVFGVHGVGGIVGAILTGVFSAQSLGGTKADLDIGHQVWVQVVSVGLTVVWSAVVTAAILLLVKVVVGLRVTEEAERTGLDVTSHGESAYEA</sequence>
<comment type="similarity">
    <text evidence="2">Belongs to the ammonia transporter channel (TC 1.A.11.2) family.</text>
</comment>
<dbReference type="PRINTS" id="PR00340">
    <property type="entry name" value="PIIGLNB"/>
</dbReference>
<dbReference type="Gene3D" id="3.30.70.120">
    <property type="match status" value="1"/>
</dbReference>
<feature type="modified residue" description="O-UMP-tyrosine" evidence="12">
    <location>
        <position position="580"/>
    </location>
</feature>
<evidence type="ECO:0000256" key="4">
    <source>
        <dbReference type="ARBA" id="ARBA00011823"/>
    </source>
</evidence>
<evidence type="ECO:0000256" key="15">
    <source>
        <dbReference type="RuleBase" id="RU003936"/>
    </source>
</evidence>
<dbReference type="PROSITE" id="PS51986">
    <property type="entry name" value="GS_BETA_GRASP"/>
    <property type="match status" value="1"/>
</dbReference>
<dbReference type="InterPro" id="IPR017918">
    <property type="entry name" value="N-reg_PII_CS"/>
</dbReference>
<dbReference type="InterPro" id="IPR018047">
    <property type="entry name" value="Ammonium_transpt_CS"/>
</dbReference>
<dbReference type="GO" id="GO:0005524">
    <property type="term" value="F:ATP binding"/>
    <property type="evidence" value="ECO:0007669"/>
    <property type="project" value="UniProtKB-KW"/>
</dbReference>
<evidence type="ECO:0000259" key="19">
    <source>
        <dbReference type="PROSITE" id="PS51987"/>
    </source>
</evidence>
<dbReference type="PROSITE" id="PS00180">
    <property type="entry name" value="GLNA_1"/>
    <property type="match status" value="1"/>
</dbReference>
<dbReference type="FunFam" id="3.30.70.120:FF:000001">
    <property type="entry name" value="Nitrogen regulatory protein P-II"/>
    <property type="match status" value="1"/>
</dbReference>
<dbReference type="SMART" id="SM00938">
    <property type="entry name" value="P-II"/>
    <property type="match status" value="1"/>
</dbReference>
<dbReference type="InterPro" id="IPR008147">
    <property type="entry name" value="Gln_synt_N"/>
</dbReference>
<dbReference type="InterPro" id="IPR024041">
    <property type="entry name" value="NH4_transpt_AmtB-like_dom"/>
</dbReference>
<dbReference type="InterPro" id="IPR015867">
    <property type="entry name" value="N-reg_PII/ATP_PRibTrfase_C"/>
</dbReference>
<dbReference type="PANTHER" id="PTHR43029:SF10">
    <property type="entry name" value="AMMONIUM TRANSPORTER MEP2"/>
    <property type="match status" value="1"/>
</dbReference>
<dbReference type="InterPro" id="IPR014746">
    <property type="entry name" value="Gln_synth/guanido_kin_cat_dom"/>
</dbReference>
<comment type="similarity">
    <text evidence="3 13 14">Belongs to the glutamine synthetase family.</text>
</comment>
<feature type="transmembrane region" description="Helical" evidence="17">
    <location>
        <begin position="695"/>
        <end position="717"/>
    </location>
</feature>
<dbReference type="InterPro" id="IPR004809">
    <property type="entry name" value="Gln_synth_I"/>
</dbReference>
<name>A0AA38XI59_9EURO</name>
<dbReference type="InterPro" id="IPR036651">
    <property type="entry name" value="Gln_synt_N_sf"/>
</dbReference>
<feature type="transmembrane region" description="Helical" evidence="17">
    <location>
        <begin position="788"/>
        <end position="810"/>
    </location>
</feature>
<feature type="transmembrane region" description="Helical" evidence="17">
    <location>
        <begin position="892"/>
        <end position="913"/>
    </location>
</feature>
<dbReference type="FunFam" id="3.30.590.10:FF:000001">
    <property type="entry name" value="Glutamine synthetase"/>
    <property type="match status" value="1"/>
</dbReference>
<evidence type="ECO:0000256" key="1">
    <source>
        <dbReference type="ARBA" id="ARBA00004141"/>
    </source>
</evidence>
<feature type="domain" description="GS catalytic" evidence="19">
    <location>
        <begin position="105"/>
        <end position="469"/>
    </location>
</feature>
<dbReference type="GO" id="GO:0005886">
    <property type="term" value="C:plasma membrane"/>
    <property type="evidence" value="ECO:0007669"/>
    <property type="project" value="TreeGrafter"/>
</dbReference>
<dbReference type="InterPro" id="IPR011322">
    <property type="entry name" value="N-reg_PII-like_a/b"/>
</dbReference>
<dbReference type="SUPFAM" id="SSF54368">
    <property type="entry name" value="Glutamine synthetase, N-terminal domain"/>
    <property type="match status" value="1"/>
</dbReference>
<keyword evidence="7 17" id="KW-0812">Transmembrane</keyword>
<dbReference type="Gene3D" id="1.10.3430.10">
    <property type="entry name" value="Ammonium transporter AmtB like domains"/>
    <property type="match status" value="1"/>
</dbReference>
<evidence type="ECO:0000256" key="9">
    <source>
        <dbReference type="ARBA" id="ARBA00022989"/>
    </source>
</evidence>
<keyword evidence="6 12" id="KW-0597">Phosphoprotein</keyword>
<feature type="transmembrane region" description="Helical" evidence="17">
    <location>
        <begin position="948"/>
        <end position="965"/>
    </location>
</feature>
<dbReference type="GO" id="GO:0006808">
    <property type="term" value="P:regulation of nitrogen utilization"/>
    <property type="evidence" value="ECO:0007669"/>
    <property type="project" value="InterPro"/>
</dbReference>
<dbReference type="NCBIfam" id="TIGR00653">
    <property type="entry name" value="GlnA"/>
    <property type="match status" value="1"/>
</dbReference>
<gene>
    <name evidence="20" type="ORF">H2204_014585</name>
</gene>
<dbReference type="Pfam" id="PF03951">
    <property type="entry name" value="Gln-synt_N"/>
    <property type="match status" value="1"/>
</dbReference>
<keyword evidence="5" id="KW-0813">Transport</keyword>
<evidence type="ECO:0000259" key="18">
    <source>
        <dbReference type="PROSITE" id="PS51986"/>
    </source>
</evidence>
<keyword evidence="9 17" id="KW-1133">Transmembrane helix</keyword>
<evidence type="ECO:0000256" key="5">
    <source>
        <dbReference type="ARBA" id="ARBA00022448"/>
    </source>
</evidence>
<dbReference type="InterPro" id="IPR029020">
    <property type="entry name" value="Ammonium/urea_transptr"/>
</dbReference>
<dbReference type="SUPFAM" id="SSF54913">
    <property type="entry name" value="GlnB-like"/>
    <property type="match status" value="1"/>
</dbReference>
<dbReference type="FunFam" id="3.10.20.70:FF:000001">
    <property type="entry name" value="Glutamine synthetase"/>
    <property type="match status" value="1"/>
</dbReference>
<dbReference type="GO" id="GO:0004356">
    <property type="term" value="F:glutamine synthetase activity"/>
    <property type="evidence" value="ECO:0007669"/>
    <property type="project" value="UniProtKB-EC"/>
</dbReference>
<dbReference type="InterPro" id="IPR002332">
    <property type="entry name" value="N-reg_PII_urydylation_site"/>
</dbReference>
<dbReference type="InterPro" id="IPR027303">
    <property type="entry name" value="Gln_synth_gly_rich_site"/>
</dbReference>
<feature type="transmembrane region" description="Helical" evidence="17">
    <location>
        <begin position="1040"/>
        <end position="1065"/>
    </location>
</feature>
<comment type="catalytic activity">
    <reaction evidence="16">
        <text>L-glutamate + NH4(+) + ATP = L-glutamine + ADP + phosphate + H(+)</text>
        <dbReference type="Rhea" id="RHEA:16169"/>
        <dbReference type="ChEBI" id="CHEBI:15378"/>
        <dbReference type="ChEBI" id="CHEBI:28938"/>
        <dbReference type="ChEBI" id="CHEBI:29985"/>
        <dbReference type="ChEBI" id="CHEBI:30616"/>
        <dbReference type="ChEBI" id="CHEBI:43474"/>
        <dbReference type="ChEBI" id="CHEBI:58359"/>
        <dbReference type="ChEBI" id="CHEBI:456216"/>
        <dbReference type="EC" id="6.3.1.2"/>
    </reaction>
</comment>
<keyword evidence="11" id="KW-0924">Ammonia transport</keyword>
<proteinExistence type="inferred from homology"/>
<keyword evidence="16" id="KW-0436">Ligase</keyword>
<comment type="caution">
    <text evidence="20">The sequence shown here is derived from an EMBL/GenBank/DDBJ whole genome shotgun (WGS) entry which is preliminary data.</text>
</comment>
<dbReference type="GO" id="GO:0006542">
    <property type="term" value="P:glutamine biosynthetic process"/>
    <property type="evidence" value="ECO:0007669"/>
    <property type="project" value="InterPro"/>
</dbReference>
<dbReference type="Pfam" id="PF00120">
    <property type="entry name" value="Gln-synt_C"/>
    <property type="match status" value="1"/>
</dbReference>
<comment type="subunit">
    <text evidence="4">Homooctamer.</text>
</comment>
<dbReference type="Pfam" id="PF00909">
    <property type="entry name" value="Ammonium_transp"/>
    <property type="match status" value="1"/>
</dbReference>
<dbReference type="SUPFAM" id="SSF55931">
    <property type="entry name" value="Glutamine synthetase/guanido kinase"/>
    <property type="match status" value="1"/>
</dbReference>
<evidence type="ECO:0000256" key="12">
    <source>
        <dbReference type="PIRSR" id="PIRSR602187-50"/>
    </source>
</evidence>
<dbReference type="InterPro" id="IPR027302">
    <property type="entry name" value="Gln_synth_N_conserv_site"/>
</dbReference>
<dbReference type="EMBL" id="JAPDRN010000190">
    <property type="protein sequence ID" value="KAJ9613859.1"/>
    <property type="molecule type" value="Genomic_DNA"/>
</dbReference>
<dbReference type="PROSITE" id="PS51987">
    <property type="entry name" value="GS_CATALYTIC"/>
    <property type="match status" value="1"/>
</dbReference>
<feature type="transmembrane region" description="Helical" evidence="17">
    <location>
        <begin position="1004"/>
        <end position="1028"/>
    </location>
</feature>
<dbReference type="InterPro" id="IPR001905">
    <property type="entry name" value="Ammonium_transpt"/>
</dbReference>
<dbReference type="InterPro" id="IPR008146">
    <property type="entry name" value="Gln_synth_cat_dom"/>
</dbReference>
<comment type="similarity">
    <text evidence="15">Belongs to the P(II) protein family.</text>
</comment>
<evidence type="ECO:0000256" key="10">
    <source>
        <dbReference type="ARBA" id="ARBA00023136"/>
    </source>
</evidence>
<keyword evidence="16" id="KW-0067">ATP-binding</keyword>
<dbReference type="NCBIfam" id="TIGR00836">
    <property type="entry name" value="amt"/>
    <property type="match status" value="1"/>
</dbReference>
<dbReference type="PROSITE" id="PS00638">
    <property type="entry name" value="PII_GLNB_CTER"/>
    <property type="match status" value="1"/>
</dbReference>
<evidence type="ECO:0000256" key="8">
    <source>
        <dbReference type="ARBA" id="ARBA00022741"/>
    </source>
</evidence>
<feature type="transmembrane region" description="Helical" evidence="17">
    <location>
        <begin position="971"/>
        <end position="992"/>
    </location>
</feature>
<keyword evidence="10 17" id="KW-0472">Membrane</keyword>
<evidence type="ECO:0000256" key="3">
    <source>
        <dbReference type="ARBA" id="ARBA00009897"/>
    </source>
</evidence>
<dbReference type="PROSITE" id="PS51343">
    <property type="entry name" value="PII_GLNB_DOM"/>
    <property type="match status" value="1"/>
</dbReference>
<feature type="transmembrane region" description="Helical" evidence="17">
    <location>
        <begin position="851"/>
        <end position="872"/>
    </location>
</feature>
<comment type="subcellular location">
    <subcellularLocation>
        <location evidence="1">Membrane</location>
        <topology evidence="1">Multi-pass membrane protein</topology>
    </subcellularLocation>
</comment>
<dbReference type="PROSITE" id="PS00181">
    <property type="entry name" value="GLNA_ATP"/>
    <property type="match status" value="1"/>
</dbReference>
<dbReference type="AlphaFoldDB" id="A0AA38XI59"/>
<reference evidence="20" key="1">
    <citation type="submission" date="2022-10" db="EMBL/GenBank/DDBJ databases">
        <title>Culturing micro-colonial fungi from biological soil crusts in the Mojave desert and describing Neophaeococcomyces mojavensis, and introducing the new genera and species Taxawa tesnikishii.</title>
        <authorList>
            <person name="Kurbessoian T."/>
            <person name="Stajich J.E."/>
        </authorList>
    </citation>
    <scope>NUCLEOTIDE SEQUENCE</scope>
    <source>
        <strain evidence="20">TK_35</strain>
    </source>
</reference>
<evidence type="ECO:0000256" key="11">
    <source>
        <dbReference type="ARBA" id="ARBA00023177"/>
    </source>
</evidence>
<protein>
    <recommendedName>
        <fullName evidence="16">Glutamine synthetase</fullName>
        <ecNumber evidence="16">6.3.1.2</ecNumber>
    </recommendedName>
</protein>
<dbReference type="Gene3D" id="3.30.590.10">
    <property type="entry name" value="Glutamine synthetase/guanido kinase, catalytic domain"/>
    <property type="match status" value="1"/>
</dbReference>
<dbReference type="GO" id="GO:0008519">
    <property type="term" value="F:ammonium channel activity"/>
    <property type="evidence" value="ECO:0007669"/>
    <property type="project" value="InterPro"/>
</dbReference>
<evidence type="ECO:0000256" key="16">
    <source>
        <dbReference type="RuleBase" id="RU004356"/>
    </source>
</evidence>
<feature type="transmembrane region" description="Helical" evidence="17">
    <location>
        <begin position="817"/>
        <end position="839"/>
    </location>
</feature>
<dbReference type="Pfam" id="PF00543">
    <property type="entry name" value="P-II"/>
    <property type="match status" value="1"/>
</dbReference>
<dbReference type="EC" id="6.3.1.2" evidence="16"/>
<dbReference type="SMART" id="SM01230">
    <property type="entry name" value="Gln-synt_C"/>
    <property type="match status" value="1"/>
</dbReference>
<dbReference type="Gene3D" id="3.10.20.70">
    <property type="entry name" value="Glutamine synthetase, N-terminal domain"/>
    <property type="match status" value="1"/>
</dbReference>
<feature type="domain" description="GS beta-grasp" evidence="18">
    <location>
        <begin position="13"/>
        <end position="97"/>
    </location>
</feature>
<evidence type="ECO:0000313" key="20">
    <source>
        <dbReference type="EMBL" id="KAJ9613859.1"/>
    </source>
</evidence>
<feature type="transmembrane region" description="Helical" evidence="17">
    <location>
        <begin position="729"/>
        <end position="749"/>
    </location>
</feature>
<feature type="transmembrane region" description="Helical" evidence="17">
    <location>
        <begin position="919"/>
        <end position="941"/>
    </location>
</feature>
<accession>A0AA38XI59</accession>
<keyword evidence="8 16" id="KW-0547">Nucleotide-binding</keyword>